<evidence type="ECO:0000256" key="1">
    <source>
        <dbReference type="SAM" id="MobiDB-lite"/>
    </source>
</evidence>
<reference evidence="3 4" key="1">
    <citation type="submission" date="2017-02" db="EMBL/GenBank/DDBJ databases">
        <title>Paraburkholderia sophoroidis sp. nov. and Paraburkholderia steynii sp. nov. rhizobial symbionts of the fynbos legume Hypocalyptus sophoroides.</title>
        <authorList>
            <person name="Steenkamp E.T."/>
            <person name="Beukes C.W."/>
            <person name="Van Zyl E."/>
            <person name="Avontuur J."/>
            <person name="Chan W.Y."/>
            <person name="Hassen A."/>
            <person name="Palmer M."/>
            <person name="Mthombeni L."/>
            <person name="Phalane F."/>
            <person name="Sereme K."/>
            <person name="Venter S.N."/>
        </authorList>
    </citation>
    <scope>NUCLEOTIDE SEQUENCE [LARGE SCALE GENOMIC DNA]</scope>
    <source>
        <strain evidence="3 4">HC1.1ba</strain>
    </source>
</reference>
<evidence type="ECO:0000256" key="2">
    <source>
        <dbReference type="SAM" id="SignalP"/>
    </source>
</evidence>
<comment type="caution">
    <text evidence="3">The sequence shown here is derived from an EMBL/GenBank/DDBJ whole genome shotgun (WGS) entry which is preliminary data.</text>
</comment>
<organism evidence="3 4">
    <name type="scientific">Paraburkholderia steynii</name>
    <dbReference type="NCBI Taxonomy" id="1245441"/>
    <lineage>
        <taxon>Bacteria</taxon>
        <taxon>Pseudomonadati</taxon>
        <taxon>Pseudomonadota</taxon>
        <taxon>Betaproteobacteria</taxon>
        <taxon>Burkholderiales</taxon>
        <taxon>Burkholderiaceae</taxon>
        <taxon>Paraburkholderia</taxon>
    </lineage>
</organism>
<dbReference type="AlphaFoldDB" id="A0A4R0XBD7"/>
<keyword evidence="2" id="KW-0732">Signal</keyword>
<evidence type="ECO:0000313" key="4">
    <source>
        <dbReference type="Proteomes" id="UP000294200"/>
    </source>
</evidence>
<feature type="compositionally biased region" description="Polar residues" evidence="1">
    <location>
        <begin position="25"/>
        <end position="37"/>
    </location>
</feature>
<dbReference type="EMBL" id="MWML01000065">
    <property type="protein sequence ID" value="TCG07464.1"/>
    <property type="molecule type" value="Genomic_DNA"/>
</dbReference>
<accession>A0A4R0XBD7</accession>
<dbReference type="Proteomes" id="UP000294200">
    <property type="component" value="Unassembled WGS sequence"/>
</dbReference>
<sequence>MNIKLSAVLVSLCVATPAFADADQSYPQSTNPAQTSVDDMAQVQRPASEKTREMVRQELIEAERAGVVPAPKHDYPPSQVAIERNQKRFHSAETYWASEQQSMQYSKSN</sequence>
<keyword evidence="4" id="KW-1185">Reference proteome</keyword>
<evidence type="ECO:0000313" key="3">
    <source>
        <dbReference type="EMBL" id="TCG07464.1"/>
    </source>
</evidence>
<feature type="region of interest" description="Disordered" evidence="1">
    <location>
        <begin position="21"/>
        <end position="50"/>
    </location>
</feature>
<evidence type="ECO:0008006" key="5">
    <source>
        <dbReference type="Google" id="ProtNLM"/>
    </source>
</evidence>
<gene>
    <name evidence="3" type="ORF">BZM27_19220</name>
</gene>
<feature type="signal peptide" evidence="2">
    <location>
        <begin position="1"/>
        <end position="20"/>
    </location>
</feature>
<feature type="chain" id="PRO_5020661111" description="DUF4148 domain-containing protein" evidence="2">
    <location>
        <begin position="21"/>
        <end position="109"/>
    </location>
</feature>
<protein>
    <recommendedName>
        <fullName evidence="5">DUF4148 domain-containing protein</fullName>
    </recommendedName>
</protein>
<name>A0A4R0XBD7_9BURK</name>
<dbReference type="Pfam" id="PF13663">
    <property type="entry name" value="DUF4148"/>
    <property type="match status" value="1"/>
</dbReference>
<proteinExistence type="predicted"/>
<dbReference type="InterPro" id="IPR025421">
    <property type="entry name" value="DUF4148"/>
</dbReference>